<dbReference type="InterPro" id="IPR036224">
    <property type="entry name" value="GINS_bundle-like_dom_sf"/>
</dbReference>
<feature type="region of interest" description="Disordered" evidence="2">
    <location>
        <begin position="84"/>
        <end position="105"/>
    </location>
</feature>
<dbReference type="PIRSF" id="PIRSF007764">
    <property type="entry name" value="Sld5"/>
    <property type="match status" value="1"/>
</dbReference>
<feature type="domain" description="DNA replication complex GINS protein SLD5 C-terminal" evidence="3">
    <location>
        <begin position="219"/>
        <end position="271"/>
    </location>
</feature>
<dbReference type="PANTHER" id="PTHR21206:SF0">
    <property type="entry name" value="DNA REPLICATION COMPLEX GINS PROTEIN SLD5"/>
    <property type="match status" value="1"/>
</dbReference>
<evidence type="ECO:0000259" key="3">
    <source>
        <dbReference type="Pfam" id="PF16922"/>
    </source>
</evidence>
<dbReference type="InterPro" id="IPR038749">
    <property type="entry name" value="Sld5_GINS_A"/>
</dbReference>
<dbReference type="Gene3D" id="3.40.5.60">
    <property type="match status" value="1"/>
</dbReference>
<dbReference type="AlphaFoldDB" id="A0A7G2CFQ5"/>
<evidence type="ECO:0000313" key="4">
    <source>
        <dbReference type="EMBL" id="CAD2218616.1"/>
    </source>
</evidence>
<protein>
    <recommendedName>
        <fullName evidence="1">DNA replication complex GINS protein SLD5</fullName>
    </recommendedName>
</protein>
<dbReference type="InterPro" id="IPR031633">
    <property type="entry name" value="SLD5_C"/>
</dbReference>
<evidence type="ECO:0000313" key="5">
    <source>
        <dbReference type="Proteomes" id="UP000515908"/>
    </source>
</evidence>
<evidence type="ECO:0000256" key="2">
    <source>
        <dbReference type="SAM" id="MobiDB-lite"/>
    </source>
</evidence>
<dbReference type="GO" id="GO:0006261">
    <property type="term" value="P:DNA-templated DNA replication"/>
    <property type="evidence" value="ECO:0007669"/>
    <property type="project" value="InterPro"/>
</dbReference>
<proteinExistence type="inferred from homology"/>
<feature type="compositionally biased region" description="Basic and acidic residues" evidence="2">
    <location>
        <begin position="85"/>
        <end position="99"/>
    </location>
</feature>
<sequence length="271" mass="29612">MFFEDNLSDSDSSADGLNAENRNSTTSHTTTAEVAIAAFAAGGSASDVIGGLIQACECERFCPDILPYPSELIDRAATQIARSHSRADQLAEQERREAADSESGSSLLPFKASNILKLEVQRCQFFLTELLRCRIRKIESLSCLIAYERVLEEEGDGTAAVEHPQRHHLSDNEKVVADRLAEMAQQCVLRSGMQSAPVQLRSLVPNPPYGEGMEILPQPDVNVYIFGAALEDLGVVELDDGASQEIKAGEVFLMPYRTLRPFVVGGQVRLV</sequence>
<dbReference type="PANTHER" id="PTHR21206">
    <property type="entry name" value="SLD5 PROTEIN"/>
    <property type="match status" value="1"/>
</dbReference>
<comment type="subcellular location">
    <subcellularLocation>
        <location evidence="1">Nucleus</location>
    </subcellularLocation>
</comment>
<gene>
    <name evidence="4" type="ORF">ADEAN_000610700</name>
</gene>
<dbReference type="CDD" id="cd21692">
    <property type="entry name" value="GINS_B_Sld5"/>
    <property type="match status" value="1"/>
</dbReference>
<dbReference type="InterPro" id="IPR008591">
    <property type="entry name" value="GINS_Sld5"/>
</dbReference>
<dbReference type="GO" id="GO:0000727">
    <property type="term" value="P:double-strand break repair via break-induced replication"/>
    <property type="evidence" value="ECO:0007669"/>
    <property type="project" value="TreeGrafter"/>
</dbReference>
<keyword evidence="1" id="KW-0235">DNA replication</keyword>
<organism evidence="4 5">
    <name type="scientific">Angomonas deanei</name>
    <dbReference type="NCBI Taxonomy" id="59799"/>
    <lineage>
        <taxon>Eukaryota</taxon>
        <taxon>Discoba</taxon>
        <taxon>Euglenozoa</taxon>
        <taxon>Kinetoplastea</taxon>
        <taxon>Metakinetoplastina</taxon>
        <taxon>Trypanosomatida</taxon>
        <taxon>Trypanosomatidae</taxon>
        <taxon>Strigomonadinae</taxon>
        <taxon>Angomonas</taxon>
    </lineage>
</organism>
<name>A0A7G2CFQ5_9TRYP</name>
<dbReference type="SUPFAM" id="SSF158573">
    <property type="entry name" value="GINS helical bundle-like"/>
    <property type="match status" value="1"/>
</dbReference>
<evidence type="ECO:0000256" key="1">
    <source>
        <dbReference type="PIRNR" id="PIRNR007764"/>
    </source>
</evidence>
<dbReference type="EMBL" id="LR877155">
    <property type="protein sequence ID" value="CAD2218616.1"/>
    <property type="molecule type" value="Genomic_DNA"/>
</dbReference>
<feature type="region of interest" description="Disordered" evidence="2">
    <location>
        <begin position="1"/>
        <end position="28"/>
    </location>
</feature>
<dbReference type="VEuPathDB" id="TriTrypDB:ADEAN_000610700"/>
<dbReference type="CDD" id="cd11711">
    <property type="entry name" value="GINS_A_Sld5"/>
    <property type="match status" value="1"/>
</dbReference>
<feature type="compositionally biased region" description="Polar residues" evidence="2">
    <location>
        <begin position="9"/>
        <end position="28"/>
    </location>
</feature>
<dbReference type="Proteomes" id="UP000515908">
    <property type="component" value="Chromosome 11"/>
</dbReference>
<dbReference type="Gene3D" id="1.20.58.1030">
    <property type="match status" value="1"/>
</dbReference>
<keyword evidence="5" id="KW-1185">Reference proteome</keyword>
<dbReference type="GO" id="GO:0000811">
    <property type="term" value="C:GINS complex"/>
    <property type="evidence" value="ECO:0007669"/>
    <property type="project" value="UniProtKB-UniRule"/>
</dbReference>
<comment type="similarity">
    <text evidence="1">Belongs to the GINS4/SLD5 family.</text>
</comment>
<dbReference type="OrthoDB" id="338231at2759"/>
<dbReference type="SUPFAM" id="SSF160059">
    <property type="entry name" value="PriA/YqbF domain"/>
    <property type="match status" value="1"/>
</dbReference>
<reference evidence="4 5" key="1">
    <citation type="submission" date="2020-08" db="EMBL/GenBank/DDBJ databases">
        <authorList>
            <person name="Newling K."/>
            <person name="Davey J."/>
            <person name="Forrester S."/>
        </authorList>
    </citation>
    <scope>NUCLEOTIDE SEQUENCE [LARGE SCALE GENOMIC DNA]</scope>
    <source>
        <strain evidence="5">Crithidia deanei Carvalho (ATCC PRA-265)</strain>
    </source>
</reference>
<dbReference type="Pfam" id="PF16922">
    <property type="entry name" value="SLD5_C"/>
    <property type="match status" value="1"/>
</dbReference>
<keyword evidence="1" id="KW-0539">Nucleus</keyword>
<comment type="function">
    <text evidence="1">The GINS complex plays an essential role in the initiation of DNA replication.</text>
</comment>
<accession>A0A7G2CFQ5</accession>